<dbReference type="SUPFAM" id="SSF53098">
    <property type="entry name" value="Ribonuclease H-like"/>
    <property type="match status" value="1"/>
</dbReference>
<dbReference type="AlphaFoldDB" id="A0A8J7MI09"/>
<dbReference type="InterPro" id="IPR012337">
    <property type="entry name" value="RNaseH-like_sf"/>
</dbReference>
<organism evidence="3 4">
    <name type="scientific">Persicirhabdus sediminis</name>
    <dbReference type="NCBI Taxonomy" id="454144"/>
    <lineage>
        <taxon>Bacteria</taxon>
        <taxon>Pseudomonadati</taxon>
        <taxon>Verrucomicrobiota</taxon>
        <taxon>Verrucomicrobiia</taxon>
        <taxon>Verrucomicrobiales</taxon>
        <taxon>Verrucomicrobiaceae</taxon>
        <taxon>Persicirhabdus</taxon>
    </lineage>
</organism>
<dbReference type="Pfam" id="PF13333">
    <property type="entry name" value="rve_2"/>
    <property type="match status" value="1"/>
</dbReference>
<dbReference type="InterPro" id="IPR048020">
    <property type="entry name" value="Transpos_IS3"/>
</dbReference>
<name>A0A8J7MI09_9BACT</name>
<dbReference type="PANTHER" id="PTHR46889">
    <property type="entry name" value="TRANSPOSASE INSF FOR INSERTION SEQUENCE IS3B-RELATED"/>
    <property type="match status" value="1"/>
</dbReference>
<dbReference type="GO" id="GO:0003676">
    <property type="term" value="F:nucleic acid binding"/>
    <property type="evidence" value="ECO:0007669"/>
    <property type="project" value="InterPro"/>
</dbReference>
<dbReference type="GO" id="GO:0015074">
    <property type="term" value="P:DNA integration"/>
    <property type="evidence" value="ECO:0007669"/>
    <property type="project" value="InterPro"/>
</dbReference>
<dbReference type="InterPro" id="IPR001584">
    <property type="entry name" value="Integrase_cat-core"/>
</dbReference>
<proteinExistence type="predicted"/>
<evidence type="ECO:0000313" key="2">
    <source>
        <dbReference type="EMBL" id="MBK1790596.1"/>
    </source>
</evidence>
<reference evidence="3" key="1">
    <citation type="submission" date="2021-01" db="EMBL/GenBank/DDBJ databases">
        <title>Modified the classification status of verrucomicrobia.</title>
        <authorList>
            <person name="Feng X."/>
        </authorList>
    </citation>
    <scope>NUCLEOTIDE SEQUENCE</scope>
    <source>
        <strain evidence="3">_KCTC 22039</strain>
    </source>
</reference>
<comment type="caution">
    <text evidence="3">The sequence shown here is derived from an EMBL/GenBank/DDBJ whole genome shotgun (WGS) entry which is preliminary data.</text>
</comment>
<dbReference type="PANTHER" id="PTHR46889:SF4">
    <property type="entry name" value="TRANSPOSASE INSO FOR INSERTION SEQUENCE ELEMENT IS911B-RELATED"/>
    <property type="match status" value="1"/>
</dbReference>
<sequence length="170" mass="19224">DRFAKVLIADITYIPTKEGWLYLSVVIDLHSRLVVGHQCSGAMPAEIVTDALEAAVTQWDLPRGKSIFHSDRGSQYTSCKLRKLLGYHKFKQSMSAKGNCYDNATCESFFGSLKAELLPNCGYFASRELARKAIFEYIEGFYNTYRRHSSLGYISPFEYLKKQNQVALAA</sequence>
<feature type="domain" description="Integrase catalytic" evidence="1">
    <location>
        <begin position="1"/>
        <end position="164"/>
    </location>
</feature>
<dbReference type="Gene3D" id="3.30.420.10">
    <property type="entry name" value="Ribonuclease H-like superfamily/Ribonuclease H"/>
    <property type="match status" value="1"/>
</dbReference>
<evidence type="ECO:0000259" key="1">
    <source>
        <dbReference type="PROSITE" id="PS50994"/>
    </source>
</evidence>
<evidence type="ECO:0000313" key="4">
    <source>
        <dbReference type="Proteomes" id="UP000624703"/>
    </source>
</evidence>
<dbReference type="NCBIfam" id="NF033516">
    <property type="entry name" value="transpos_IS3"/>
    <property type="match status" value="1"/>
</dbReference>
<dbReference type="InterPro" id="IPR050900">
    <property type="entry name" value="Transposase_IS3/IS150/IS904"/>
</dbReference>
<keyword evidence="4" id="KW-1185">Reference proteome</keyword>
<accession>A0A8J7MI09</accession>
<protein>
    <submittedName>
        <fullName evidence="3">IS3 family transposase</fullName>
    </submittedName>
</protein>
<dbReference type="InterPro" id="IPR036397">
    <property type="entry name" value="RNaseH_sf"/>
</dbReference>
<dbReference type="Pfam" id="PF00665">
    <property type="entry name" value="rve"/>
    <property type="match status" value="1"/>
</dbReference>
<dbReference type="Proteomes" id="UP000624703">
    <property type="component" value="Unassembled WGS sequence"/>
</dbReference>
<dbReference type="EMBL" id="JAENIM010000025">
    <property type="protein sequence ID" value="MBK1790596.1"/>
    <property type="molecule type" value="Genomic_DNA"/>
</dbReference>
<dbReference type="PROSITE" id="PS50994">
    <property type="entry name" value="INTEGRASE"/>
    <property type="match status" value="1"/>
</dbReference>
<feature type="non-terminal residue" evidence="3">
    <location>
        <position position="1"/>
    </location>
</feature>
<gene>
    <name evidence="2" type="ORF">JIN82_05425</name>
    <name evidence="3" type="ORF">JIN82_14390</name>
</gene>
<dbReference type="RefSeq" id="WP_200310631.1">
    <property type="nucleotide sequence ID" value="NZ_JAENIM010000025.1"/>
</dbReference>
<dbReference type="EMBL" id="JAENIM010000044">
    <property type="protein sequence ID" value="MBK1792349.1"/>
    <property type="molecule type" value="Genomic_DNA"/>
</dbReference>
<evidence type="ECO:0000313" key="3">
    <source>
        <dbReference type="EMBL" id="MBK1792349.1"/>
    </source>
</evidence>